<evidence type="ECO:0000256" key="1">
    <source>
        <dbReference type="SAM" id="MobiDB-lite"/>
    </source>
</evidence>
<sequence>MRPWRLLAAAAAILVGSTSVAAGPAAPAPAARATGSASPASDPPTRGTAAGATAARAAAGRGAAGWGTGGYGPGNTGYQPDERRITARTVGGLRLAWQRGPSLDDADCRRVGEPVVADGHAYVGDGGGVRAIRVAGAGTGRWAFGYDQPYDEYAQFLAVAGDLLLVGLNDCAQFEPYGQVLGLDRASGEQRWAGFTGPPSTAMVADRGVVVLAGGGRVRAFDVRDGRQRWATAGADLYRGVSAGGRLLLTTATGSTAVGIADGGVRWRSRTRWRALAATPDGRHLLAAAPDDAVALLDARTGAVRWRRVAGAGDAAVDDRRAYLARGRTLTALWLHSGRPDWRRELPGAVGRPTRAADLVYATVAGRPLAVLRAANGGATVSPVAAATGYAVVADGRLYTTDGTTLRVHAR</sequence>
<dbReference type="Gene3D" id="2.130.10.10">
    <property type="entry name" value="YVTN repeat-like/Quinoprotein amine dehydrogenase"/>
    <property type="match status" value="1"/>
</dbReference>
<dbReference type="AlphaFoldDB" id="A0A8J3B115"/>
<protein>
    <recommendedName>
        <fullName evidence="3">Pyrrolo-quinoline quinone repeat domain-containing protein</fullName>
    </recommendedName>
</protein>
<dbReference type="InterPro" id="IPR018391">
    <property type="entry name" value="PQQ_b-propeller_rpt"/>
</dbReference>
<feature type="signal peptide" evidence="2">
    <location>
        <begin position="1"/>
        <end position="21"/>
    </location>
</feature>
<feature type="chain" id="PRO_5035304413" description="Pyrrolo-quinoline quinone repeat domain-containing protein" evidence="2">
    <location>
        <begin position="22"/>
        <end position="411"/>
    </location>
</feature>
<reference evidence="4" key="2">
    <citation type="submission" date="2020-09" db="EMBL/GenBank/DDBJ databases">
        <authorList>
            <person name="Sun Q."/>
            <person name="Ohkuma M."/>
        </authorList>
    </citation>
    <scope>NUCLEOTIDE SEQUENCE</scope>
    <source>
        <strain evidence="4">JCM 3090</strain>
    </source>
</reference>
<dbReference type="RefSeq" id="WP_189168616.1">
    <property type="nucleotide sequence ID" value="NZ_BMQB01000001.1"/>
</dbReference>
<evidence type="ECO:0000313" key="5">
    <source>
        <dbReference type="Proteomes" id="UP000649739"/>
    </source>
</evidence>
<dbReference type="SMART" id="SM00564">
    <property type="entry name" value="PQQ"/>
    <property type="match status" value="4"/>
</dbReference>
<feature type="region of interest" description="Disordered" evidence="1">
    <location>
        <begin position="23"/>
        <end position="54"/>
    </location>
</feature>
<dbReference type="InterPro" id="IPR015943">
    <property type="entry name" value="WD40/YVTN_repeat-like_dom_sf"/>
</dbReference>
<keyword evidence="2" id="KW-0732">Signal</keyword>
<comment type="caution">
    <text evidence="4">The sequence shown here is derived from an EMBL/GenBank/DDBJ whole genome shotgun (WGS) entry which is preliminary data.</text>
</comment>
<dbReference type="EMBL" id="BMQB01000001">
    <property type="protein sequence ID" value="GGJ80645.1"/>
    <property type="molecule type" value="Genomic_DNA"/>
</dbReference>
<organism evidence="4 5">
    <name type="scientific">Pilimelia anulata</name>
    <dbReference type="NCBI Taxonomy" id="53371"/>
    <lineage>
        <taxon>Bacteria</taxon>
        <taxon>Bacillati</taxon>
        <taxon>Actinomycetota</taxon>
        <taxon>Actinomycetes</taxon>
        <taxon>Micromonosporales</taxon>
        <taxon>Micromonosporaceae</taxon>
        <taxon>Pilimelia</taxon>
    </lineage>
</organism>
<dbReference type="Gene3D" id="2.140.10.10">
    <property type="entry name" value="Quinoprotein alcohol dehydrogenase-like superfamily"/>
    <property type="match status" value="1"/>
</dbReference>
<dbReference type="Pfam" id="PF13360">
    <property type="entry name" value="PQQ_2"/>
    <property type="match status" value="2"/>
</dbReference>
<reference evidence="4" key="1">
    <citation type="journal article" date="2014" name="Int. J. Syst. Evol. Microbiol.">
        <title>Complete genome sequence of Corynebacterium casei LMG S-19264T (=DSM 44701T), isolated from a smear-ripened cheese.</title>
        <authorList>
            <consortium name="US DOE Joint Genome Institute (JGI-PGF)"/>
            <person name="Walter F."/>
            <person name="Albersmeier A."/>
            <person name="Kalinowski J."/>
            <person name="Ruckert C."/>
        </authorList>
    </citation>
    <scope>NUCLEOTIDE SEQUENCE</scope>
    <source>
        <strain evidence="4">JCM 3090</strain>
    </source>
</reference>
<keyword evidence="5" id="KW-1185">Reference proteome</keyword>
<evidence type="ECO:0000259" key="3">
    <source>
        <dbReference type="Pfam" id="PF13360"/>
    </source>
</evidence>
<feature type="domain" description="Pyrrolo-quinoline quinone repeat" evidence="3">
    <location>
        <begin position="240"/>
        <end position="406"/>
    </location>
</feature>
<dbReference type="SUPFAM" id="SSF50998">
    <property type="entry name" value="Quinoprotein alcohol dehydrogenase-like"/>
    <property type="match status" value="1"/>
</dbReference>
<evidence type="ECO:0000256" key="2">
    <source>
        <dbReference type="SAM" id="SignalP"/>
    </source>
</evidence>
<name>A0A8J3B115_9ACTN</name>
<dbReference type="InterPro" id="IPR011047">
    <property type="entry name" value="Quinoprotein_ADH-like_sf"/>
</dbReference>
<dbReference type="PANTHER" id="PTHR34512">
    <property type="entry name" value="CELL SURFACE PROTEIN"/>
    <property type="match status" value="1"/>
</dbReference>
<evidence type="ECO:0000313" key="4">
    <source>
        <dbReference type="EMBL" id="GGJ80645.1"/>
    </source>
</evidence>
<accession>A0A8J3B115</accession>
<gene>
    <name evidence="4" type="ORF">GCM10010123_08210</name>
</gene>
<dbReference type="InterPro" id="IPR002372">
    <property type="entry name" value="PQQ_rpt_dom"/>
</dbReference>
<feature type="domain" description="Pyrrolo-quinoline quinone repeat" evidence="3">
    <location>
        <begin position="155"/>
        <end position="231"/>
    </location>
</feature>
<dbReference type="PANTHER" id="PTHR34512:SF30">
    <property type="entry name" value="OUTER MEMBRANE PROTEIN ASSEMBLY FACTOR BAMB"/>
    <property type="match status" value="1"/>
</dbReference>
<proteinExistence type="predicted"/>
<dbReference type="Proteomes" id="UP000649739">
    <property type="component" value="Unassembled WGS sequence"/>
</dbReference>